<dbReference type="Proteomes" id="UP000593765">
    <property type="component" value="Chromosome"/>
</dbReference>
<gene>
    <name evidence="1" type="ORF">IPV69_14280</name>
</gene>
<proteinExistence type="predicted"/>
<sequence>MPADPIDIKSLLEAKPFVPFVITTTRTGQFRVGSPAHVLLTRSTLYVGNDVGPDGVPADVSLVALAQIGSIKLDP</sequence>
<accession>A0A7M2WPR8</accession>
<evidence type="ECO:0000313" key="1">
    <source>
        <dbReference type="EMBL" id="QOV87456.1"/>
    </source>
</evidence>
<evidence type="ECO:0000313" key="2">
    <source>
        <dbReference type="Proteomes" id="UP000593765"/>
    </source>
</evidence>
<reference evidence="1 2" key="1">
    <citation type="submission" date="2020-10" db="EMBL/GenBank/DDBJ databases">
        <title>Wide distribution of Phycisphaera-like planctomycetes from WD2101 soil group in peatlands and genome analysis of the first cultivated representative.</title>
        <authorList>
            <person name="Dedysh S.N."/>
            <person name="Beletsky A.V."/>
            <person name="Ivanova A."/>
            <person name="Kulichevskaya I.S."/>
            <person name="Suzina N.E."/>
            <person name="Philippov D.A."/>
            <person name="Rakitin A.L."/>
            <person name="Mardanov A.V."/>
            <person name="Ravin N.V."/>
        </authorList>
    </citation>
    <scope>NUCLEOTIDE SEQUENCE [LARGE SCALE GENOMIC DNA]</scope>
    <source>
        <strain evidence="1 2">M1803</strain>
    </source>
</reference>
<dbReference type="KEGG" id="hbs:IPV69_14280"/>
<keyword evidence="2" id="KW-1185">Reference proteome</keyword>
<dbReference type="EMBL" id="CP063458">
    <property type="protein sequence ID" value="QOV87456.1"/>
    <property type="molecule type" value="Genomic_DNA"/>
</dbReference>
<dbReference type="RefSeq" id="WP_206290359.1">
    <property type="nucleotide sequence ID" value="NZ_CP063458.1"/>
</dbReference>
<dbReference type="AlphaFoldDB" id="A0A7M2WPR8"/>
<organism evidence="1 2">
    <name type="scientific">Humisphaera borealis</name>
    <dbReference type="NCBI Taxonomy" id="2807512"/>
    <lineage>
        <taxon>Bacteria</taxon>
        <taxon>Pseudomonadati</taxon>
        <taxon>Planctomycetota</taxon>
        <taxon>Phycisphaerae</taxon>
        <taxon>Tepidisphaerales</taxon>
        <taxon>Tepidisphaeraceae</taxon>
        <taxon>Humisphaera</taxon>
    </lineage>
</organism>
<protein>
    <submittedName>
        <fullName evidence="1">Uncharacterized protein</fullName>
    </submittedName>
</protein>
<name>A0A7M2WPR8_9BACT</name>